<reference evidence="2 3" key="1">
    <citation type="journal article" date="2016" name="Mol. Biol. Evol.">
        <title>Comparative Genomics of Early-Diverging Mushroom-Forming Fungi Provides Insights into the Origins of Lignocellulose Decay Capabilities.</title>
        <authorList>
            <person name="Nagy L.G."/>
            <person name="Riley R."/>
            <person name="Tritt A."/>
            <person name="Adam C."/>
            <person name="Daum C."/>
            <person name="Floudas D."/>
            <person name="Sun H."/>
            <person name="Yadav J.S."/>
            <person name="Pangilinan J."/>
            <person name="Larsson K.H."/>
            <person name="Matsuura K."/>
            <person name="Barry K."/>
            <person name="Labutti K."/>
            <person name="Kuo R."/>
            <person name="Ohm R.A."/>
            <person name="Bhattacharya S.S."/>
            <person name="Shirouzu T."/>
            <person name="Yoshinaga Y."/>
            <person name="Martin F.M."/>
            <person name="Grigoriev I.V."/>
            <person name="Hibbett D.S."/>
        </authorList>
    </citation>
    <scope>NUCLEOTIDE SEQUENCE [LARGE SCALE GENOMIC DNA]</scope>
    <source>
        <strain evidence="2 3">CBS 109695</strain>
    </source>
</reference>
<dbReference type="EMBL" id="KV417751">
    <property type="protein sequence ID" value="KZP07440.1"/>
    <property type="molecule type" value="Genomic_DNA"/>
</dbReference>
<proteinExistence type="predicted"/>
<name>A0A166KRF5_9AGAM</name>
<evidence type="ECO:0000313" key="1">
    <source>
        <dbReference type="EMBL" id="KZP07440.1"/>
    </source>
</evidence>
<gene>
    <name evidence="2" type="ORF">FIBSPDRAFT_859759</name>
    <name evidence="1" type="ORF">FIBSPDRAFT_875452</name>
</gene>
<dbReference type="AlphaFoldDB" id="A0A166KRF5"/>
<keyword evidence="3" id="KW-1185">Reference proteome</keyword>
<evidence type="ECO:0000313" key="2">
    <source>
        <dbReference type="EMBL" id="KZP22180.1"/>
    </source>
</evidence>
<protein>
    <submittedName>
        <fullName evidence="2">Uncharacterized protein</fullName>
    </submittedName>
</protein>
<accession>A0A166KRF5</accession>
<dbReference type="Proteomes" id="UP000076532">
    <property type="component" value="Unassembled WGS sequence"/>
</dbReference>
<sequence>MTRCRDACPVDREPLAILAEAALDIVSVDSLQGNPVFQVEIVQWIKRSRTHIRPLKSSRATS</sequence>
<dbReference type="STRING" id="436010.A0A166KRF5"/>
<evidence type="ECO:0000313" key="3">
    <source>
        <dbReference type="Proteomes" id="UP000076532"/>
    </source>
</evidence>
<organism evidence="2 3">
    <name type="scientific">Athelia psychrophila</name>
    <dbReference type="NCBI Taxonomy" id="1759441"/>
    <lineage>
        <taxon>Eukaryota</taxon>
        <taxon>Fungi</taxon>
        <taxon>Dikarya</taxon>
        <taxon>Basidiomycota</taxon>
        <taxon>Agaricomycotina</taxon>
        <taxon>Agaricomycetes</taxon>
        <taxon>Agaricomycetidae</taxon>
        <taxon>Atheliales</taxon>
        <taxon>Atheliaceae</taxon>
        <taxon>Athelia</taxon>
    </lineage>
</organism>
<dbReference type="EMBL" id="KV417541">
    <property type="protein sequence ID" value="KZP22180.1"/>
    <property type="molecule type" value="Genomic_DNA"/>
</dbReference>